<gene>
    <name evidence="2" type="primary">nrfB_2</name>
    <name evidence="2" type="ORF">NCTC11872_02121</name>
</gene>
<evidence type="ECO:0000313" key="2">
    <source>
        <dbReference type="EMBL" id="SPX42489.1"/>
    </source>
</evidence>
<dbReference type="AlphaFoldDB" id="A0A2X1PNG5"/>
<name>A0A2X1PNG5_HAEIF</name>
<evidence type="ECO:0000256" key="1">
    <source>
        <dbReference type="SAM" id="MobiDB-lite"/>
    </source>
</evidence>
<sequence>MMHKKPADHVTYEPQLDNQRDPNQYCAKCHKFDKNR</sequence>
<accession>A0A2X1PNG5</accession>
<protein>
    <submittedName>
        <fullName evidence="2">Cytochrome c nitrite reductase pentaheme subunit</fullName>
    </submittedName>
</protein>
<feature type="region of interest" description="Disordered" evidence="1">
    <location>
        <begin position="1"/>
        <end position="23"/>
    </location>
</feature>
<reference evidence="2 3" key="1">
    <citation type="submission" date="2018-06" db="EMBL/GenBank/DDBJ databases">
        <authorList>
            <consortium name="Pathogen Informatics"/>
            <person name="Doyle S."/>
        </authorList>
    </citation>
    <scope>NUCLEOTIDE SEQUENCE [LARGE SCALE GENOMIC DNA]</scope>
    <source>
        <strain evidence="2 3">NCTC11872</strain>
    </source>
</reference>
<organism evidence="2 3">
    <name type="scientific">Haemophilus influenzae</name>
    <dbReference type="NCBI Taxonomy" id="727"/>
    <lineage>
        <taxon>Bacteria</taxon>
        <taxon>Pseudomonadati</taxon>
        <taxon>Pseudomonadota</taxon>
        <taxon>Gammaproteobacteria</taxon>
        <taxon>Pasteurellales</taxon>
        <taxon>Pasteurellaceae</taxon>
        <taxon>Haemophilus</taxon>
    </lineage>
</organism>
<proteinExistence type="predicted"/>
<dbReference type="Proteomes" id="UP000249936">
    <property type="component" value="Unassembled WGS sequence"/>
</dbReference>
<feature type="compositionally biased region" description="Basic and acidic residues" evidence="1">
    <location>
        <begin position="1"/>
        <end position="11"/>
    </location>
</feature>
<evidence type="ECO:0000313" key="3">
    <source>
        <dbReference type="Proteomes" id="UP000249936"/>
    </source>
</evidence>
<dbReference type="EMBL" id="UASK01000006">
    <property type="protein sequence ID" value="SPX42489.1"/>
    <property type="molecule type" value="Genomic_DNA"/>
</dbReference>